<sequence length="54" mass="6536">MFQIYINNMQECLSSYINLFAYNTILLRVIRNNKDCMELQKDIDKIWDWSQSGN</sequence>
<protein>
    <submittedName>
        <fullName evidence="1">Uncharacterized protein</fullName>
    </submittedName>
</protein>
<accession>A0A5B7HB80</accession>
<gene>
    <name evidence="1" type="ORF">E2C01_064256</name>
</gene>
<name>A0A5B7HB80_PORTR</name>
<proteinExistence type="predicted"/>
<evidence type="ECO:0000313" key="1">
    <source>
        <dbReference type="EMBL" id="MPC70021.1"/>
    </source>
</evidence>
<reference evidence="1 2" key="1">
    <citation type="submission" date="2019-05" db="EMBL/GenBank/DDBJ databases">
        <title>Another draft genome of Portunus trituberculatus and its Hox gene families provides insights of decapod evolution.</title>
        <authorList>
            <person name="Jeong J.-H."/>
            <person name="Song I."/>
            <person name="Kim S."/>
            <person name="Choi T."/>
            <person name="Kim D."/>
            <person name="Ryu S."/>
            <person name="Kim W."/>
        </authorList>
    </citation>
    <scope>NUCLEOTIDE SEQUENCE [LARGE SCALE GENOMIC DNA]</scope>
    <source>
        <tissue evidence="1">Muscle</tissue>
    </source>
</reference>
<evidence type="ECO:0000313" key="2">
    <source>
        <dbReference type="Proteomes" id="UP000324222"/>
    </source>
</evidence>
<comment type="caution">
    <text evidence="1">The sequence shown here is derived from an EMBL/GenBank/DDBJ whole genome shotgun (WGS) entry which is preliminary data.</text>
</comment>
<dbReference type="EMBL" id="VSRR010030368">
    <property type="protein sequence ID" value="MPC70021.1"/>
    <property type="molecule type" value="Genomic_DNA"/>
</dbReference>
<dbReference type="Proteomes" id="UP000324222">
    <property type="component" value="Unassembled WGS sequence"/>
</dbReference>
<dbReference type="AlphaFoldDB" id="A0A5B7HB80"/>
<organism evidence="1 2">
    <name type="scientific">Portunus trituberculatus</name>
    <name type="common">Swimming crab</name>
    <name type="synonym">Neptunus trituberculatus</name>
    <dbReference type="NCBI Taxonomy" id="210409"/>
    <lineage>
        <taxon>Eukaryota</taxon>
        <taxon>Metazoa</taxon>
        <taxon>Ecdysozoa</taxon>
        <taxon>Arthropoda</taxon>
        <taxon>Crustacea</taxon>
        <taxon>Multicrustacea</taxon>
        <taxon>Malacostraca</taxon>
        <taxon>Eumalacostraca</taxon>
        <taxon>Eucarida</taxon>
        <taxon>Decapoda</taxon>
        <taxon>Pleocyemata</taxon>
        <taxon>Brachyura</taxon>
        <taxon>Eubrachyura</taxon>
        <taxon>Portunoidea</taxon>
        <taxon>Portunidae</taxon>
        <taxon>Portuninae</taxon>
        <taxon>Portunus</taxon>
    </lineage>
</organism>
<keyword evidence="2" id="KW-1185">Reference proteome</keyword>